<dbReference type="RefSeq" id="WP_125497116.1">
    <property type="nucleotide sequence ID" value="NZ_BMVZ01000017.1"/>
</dbReference>
<dbReference type="PROSITE" id="PS51257">
    <property type="entry name" value="PROKAR_LIPOPROTEIN"/>
    <property type="match status" value="1"/>
</dbReference>
<dbReference type="EMBL" id="JAATEL010000013">
    <property type="protein sequence ID" value="NJP15471.1"/>
    <property type="molecule type" value="Genomic_DNA"/>
</dbReference>
<organism evidence="1 2">
    <name type="scientific">Streptomyces thermoviolaceus subsp. thermoviolaceus</name>
    <dbReference type="NCBI Taxonomy" id="66860"/>
    <lineage>
        <taxon>Bacteria</taxon>
        <taxon>Bacillati</taxon>
        <taxon>Actinomycetota</taxon>
        <taxon>Actinomycetes</taxon>
        <taxon>Kitasatosporales</taxon>
        <taxon>Streptomycetaceae</taxon>
        <taxon>Streptomyces</taxon>
    </lineage>
</organism>
<dbReference type="InterPro" id="IPR050490">
    <property type="entry name" value="Bact_solute-bd_prot1"/>
</dbReference>
<proteinExistence type="predicted"/>
<name>A0ABX0YW80_STRTL</name>
<gene>
    <name evidence="1" type="ORF">HCJ95_14515</name>
</gene>
<keyword evidence="2" id="KW-1185">Reference proteome</keyword>
<evidence type="ECO:0000313" key="1">
    <source>
        <dbReference type="EMBL" id="NJP15471.1"/>
    </source>
</evidence>
<dbReference type="SUPFAM" id="SSF53850">
    <property type="entry name" value="Periplasmic binding protein-like II"/>
    <property type="match status" value="1"/>
</dbReference>
<dbReference type="InterPro" id="IPR006059">
    <property type="entry name" value="SBP"/>
</dbReference>
<accession>A0ABX0YW80</accession>
<dbReference type="PANTHER" id="PTHR43649:SF30">
    <property type="entry name" value="ABC TRANSPORTER SUBSTRATE-BINDING PROTEIN"/>
    <property type="match status" value="1"/>
</dbReference>
<dbReference type="Gene3D" id="3.40.190.10">
    <property type="entry name" value="Periplasmic binding protein-like II"/>
    <property type="match status" value="1"/>
</dbReference>
<evidence type="ECO:0000313" key="2">
    <source>
        <dbReference type="Proteomes" id="UP000635996"/>
    </source>
</evidence>
<dbReference type="PANTHER" id="PTHR43649">
    <property type="entry name" value="ARABINOSE-BINDING PROTEIN-RELATED"/>
    <property type="match status" value="1"/>
</dbReference>
<protein>
    <submittedName>
        <fullName evidence="1">Extracellular solute-binding protein</fullName>
    </submittedName>
</protein>
<dbReference type="Proteomes" id="UP000635996">
    <property type="component" value="Unassembled WGS sequence"/>
</dbReference>
<sequence length="431" mass="45804">MDDRGGRLPVRRRAQGAIAAVAALGLAAGLSGCSGTSSADVTLRLVAADYGTSAADSTRAYWDRLVKDYESRHPDVHIEVTVQPRDQVDRTVRRMADAGDPPDLAQSTDYAGYAAQGLLYRADELLSIPVQADFLGSLSDAGQVQHVRYGIPFAASTRVLFYNKTLFRAAGLTPPTTWDELAHDAQVLKAQGVTYPYALPLGPQEAQAEALQWMLGGGAGCTDDLGTYTLNSQRNTDTFTWIRDELVGAGLTGPVPPADLDRSEAYAAFAAGDVGMVDAQPALVRQAQRTGVAFGTVPVPGRDSTSKTSLATTDWMMAFKKNGHRDEIGDFLDFVYDDNNVLDFSRTYDLLPVTTSASDAMAASAQDKKLAPFLDQLPLAELYPAGKPSWPAVGADMTRRIGQAVAPDGDPADVLDQLQSAAVEAEGATAG</sequence>
<reference evidence="1 2" key="1">
    <citation type="submission" date="2020-03" db="EMBL/GenBank/DDBJ databases">
        <title>WGS of actinomycetes isolated from Thailand.</title>
        <authorList>
            <person name="Thawai C."/>
        </authorList>
    </citation>
    <scope>NUCLEOTIDE SEQUENCE [LARGE SCALE GENOMIC DNA]</scope>
    <source>
        <strain evidence="1 2">NBRC 13905</strain>
    </source>
</reference>
<comment type="caution">
    <text evidence="1">The sequence shown here is derived from an EMBL/GenBank/DDBJ whole genome shotgun (WGS) entry which is preliminary data.</text>
</comment>
<dbReference type="Pfam" id="PF01547">
    <property type="entry name" value="SBP_bac_1"/>
    <property type="match status" value="1"/>
</dbReference>